<accession>A0ABS3FVI0</accession>
<keyword evidence="2" id="KW-1185">Reference proteome</keyword>
<dbReference type="EMBL" id="JAFLQW010000494">
    <property type="protein sequence ID" value="MBO0351096.1"/>
    <property type="molecule type" value="Genomic_DNA"/>
</dbReference>
<gene>
    <name evidence="1" type="ORF">J0895_18870</name>
</gene>
<organism evidence="1 2">
    <name type="scientific">Phormidium pseudopriestleyi FRX01</name>
    <dbReference type="NCBI Taxonomy" id="1759528"/>
    <lineage>
        <taxon>Bacteria</taxon>
        <taxon>Bacillati</taxon>
        <taxon>Cyanobacteriota</taxon>
        <taxon>Cyanophyceae</taxon>
        <taxon>Oscillatoriophycideae</taxon>
        <taxon>Oscillatoriales</taxon>
        <taxon>Oscillatoriaceae</taxon>
        <taxon>Phormidium</taxon>
    </lineage>
</organism>
<sequence length="70" mass="7951">MEPRKRSGQCSAKAENESYKGDRRDLLSLRISDPQKKTVSVSVAIIYHTSPKVAIAELPLFFPREKYLSL</sequence>
<evidence type="ECO:0000313" key="2">
    <source>
        <dbReference type="Proteomes" id="UP000664844"/>
    </source>
</evidence>
<name>A0ABS3FVI0_9CYAN</name>
<protein>
    <submittedName>
        <fullName evidence="1">Uncharacterized protein</fullName>
    </submittedName>
</protein>
<proteinExistence type="predicted"/>
<dbReference type="Proteomes" id="UP000664844">
    <property type="component" value="Unassembled WGS sequence"/>
</dbReference>
<reference evidence="1 2" key="1">
    <citation type="submission" date="2021-03" db="EMBL/GenBank/DDBJ databases">
        <title>Metabolic Capacity of the Antarctic Cyanobacterium Phormidium pseudopriestleyi that Sustains Oxygenic Photosynthesis in the Presence of Hydrogen Sulfide.</title>
        <authorList>
            <person name="Lumian J.E."/>
            <person name="Jungblut A.D."/>
            <person name="Dillon M.L."/>
            <person name="Hawes I."/>
            <person name="Doran P.T."/>
            <person name="Mackey T.J."/>
            <person name="Dick G.J."/>
            <person name="Grettenberger C.L."/>
            <person name="Sumner D.Y."/>
        </authorList>
    </citation>
    <scope>NUCLEOTIDE SEQUENCE [LARGE SCALE GENOMIC DNA]</scope>
    <source>
        <strain evidence="1 2">FRX01</strain>
    </source>
</reference>
<evidence type="ECO:0000313" key="1">
    <source>
        <dbReference type="EMBL" id="MBO0351096.1"/>
    </source>
</evidence>
<comment type="caution">
    <text evidence="1">The sequence shown here is derived from an EMBL/GenBank/DDBJ whole genome shotgun (WGS) entry which is preliminary data.</text>
</comment>
<dbReference type="RefSeq" id="WP_207089552.1">
    <property type="nucleotide sequence ID" value="NZ_JAFLQW010000494.1"/>
</dbReference>